<protein>
    <submittedName>
        <fullName evidence="1">Uncharacterized protein</fullName>
    </submittedName>
</protein>
<organism evidence="1">
    <name type="scientific">viral metagenome</name>
    <dbReference type="NCBI Taxonomy" id="1070528"/>
    <lineage>
        <taxon>unclassified sequences</taxon>
        <taxon>metagenomes</taxon>
        <taxon>organismal metagenomes</taxon>
    </lineage>
</organism>
<name>A0A6M3JAL7_9ZZZZ</name>
<dbReference type="EMBL" id="MT141550">
    <property type="protein sequence ID" value="QJA66152.1"/>
    <property type="molecule type" value="Genomic_DNA"/>
</dbReference>
<reference evidence="1" key="1">
    <citation type="submission" date="2020-03" db="EMBL/GenBank/DDBJ databases">
        <title>The deep terrestrial virosphere.</title>
        <authorList>
            <person name="Holmfeldt K."/>
            <person name="Nilsson E."/>
            <person name="Simone D."/>
            <person name="Lopez-Fernandez M."/>
            <person name="Wu X."/>
            <person name="de Brujin I."/>
            <person name="Lundin D."/>
            <person name="Andersson A."/>
            <person name="Bertilsson S."/>
            <person name="Dopson M."/>
        </authorList>
    </citation>
    <scope>NUCLEOTIDE SEQUENCE</scope>
    <source>
        <strain evidence="1">MM415B00360</strain>
    </source>
</reference>
<evidence type="ECO:0000313" key="1">
    <source>
        <dbReference type="EMBL" id="QJA66152.1"/>
    </source>
</evidence>
<dbReference type="AlphaFoldDB" id="A0A6M3JAL7"/>
<accession>A0A6M3JAL7</accession>
<sequence>MKNNSYELWLYDVWGNEEEGFDLNDRYCANRDFVVPTMPKTYNKGKPGQFTDFVPSNKEILAALVEAGELNPGALEAEITIDGDEEHIYLTEEDGYPICELHKIESED</sequence>
<proteinExistence type="predicted"/>
<gene>
    <name evidence="1" type="ORF">MM415B00360_0014</name>
</gene>